<feature type="compositionally biased region" description="Basic and acidic residues" evidence="1">
    <location>
        <begin position="48"/>
        <end position="67"/>
    </location>
</feature>
<feature type="region of interest" description="Disordered" evidence="1">
    <location>
        <begin position="28"/>
        <end position="68"/>
    </location>
</feature>
<evidence type="ECO:0000313" key="2">
    <source>
        <dbReference type="EMBL" id="CZR61844.1"/>
    </source>
</evidence>
<gene>
    <name evidence="2" type="ORF">PAC_11741</name>
</gene>
<organism evidence="2 3">
    <name type="scientific">Phialocephala subalpina</name>
    <dbReference type="NCBI Taxonomy" id="576137"/>
    <lineage>
        <taxon>Eukaryota</taxon>
        <taxon>Fungi</taxon>
        <taxon>Dikarya</taxon>
        <taxon>Ascomycota</taxon>
        <taxon>Pezizomycotina</taxon>
        <taxon>Leotiomycetes</taxon>
        <taxon>Helotiales</taxon>
        <taxon>Mollisiaceae</taxon>
        <taxon>Phialocephala</taxon>
        <taxon>Phialocephala fortinii species complex</taxon>
    </lineage>
</organism>
<evidence type="ECO:0000256" key="1">
    <source>
        <dbReference type="SAM" id="MobiDB-lite"/>
    </source>
</evidence>
<reference evidence="2 3" key="1">
    <citation type="submission" date="2016-03" db="EMBL/GenBank/DDBJ databases">
        <authorList>
            <person name="Ploux O."/>
        </authorList>
    </citation>
    <scope>NUCLEOTIDE SEQUENCE [LARGE SCALE GENOMIC DNA]</scope>
    <source>
        <strain evidence="2 3">UAMH 11012</strain>
    </source>
</reference>
<dbReference type="EMBL" id="FJOG01000019">
    <property type="protein sequence ID" value="CZR61844.1"/>
    <property type="molecule type" value="Genomic_DNA"/>
</dbReference>
<dbReference type="AlphaFoldDB" id="A0A1L7X9Z8"/>
<keyword evidence="3" id="KW-1185">Reference proteome</keyword>
<dbReference type="Proteomes" id="UP000184330">
    <property type="component" value="Unassembled WGS sequence"/>
</dbReference>
<accession>A0A1L7X9Z8</accession>
<proteinExistence type="predicted"/>
<evidence type="ECO:0000313" key="3">
    <source>
        <dbReference type="Proteomes" id="UP000184330"/>
    </source>
</evidence>
<dbReference type="OrthoDB" id="5201563at2759"/>
<protein>
    <submittedName>
        <fullName evidence="2">Uncharacterized protein</fullName>
    </submittedName>
</protein>
<name>A0A1L7X9Z8_9HELO</name>
<sequence>MAPTVTATQLNDVLEDYKIHLTGYDASAESASTTATPRAVSNPPNWPTDRRRVPDYRPIDRNRDAEGRPNGSVLPERIFLILMFTGVVTNATTAKVWGATAGPYFPGLFRYAIGGEW</sequence>